<reference evidence="1 2" key="1">
    <citation type="submission" date="2017-05" db="EMBL/GenBank/DDBJ databases">
        <title>Isolation of Rhodococcus sp. S2-17 biodegrading of BP-3.</title>
        <authorList>
            <person name="Lee Y."/>
            <person name="Kim K.H."/>
            <person name="Chun B.H."/>
            <person name="Jung H.S."/>
            <person name="Jeon C.O."/>
        </authorList>
    </citation>
    <scope>NUCLEOTIDE SEQUENCE [LARGE SCALE GENOMIC DNA]</scope>
    <source>
        <strain evidence="1 2">S2-17</strain>
    </source>
</reference>
<dbReference type="AlphaFoldDB" id="A0A2S2BV59"/>
<dbReference type="RefSeq" id="WP_109329548.1">
    <property type="nucleotide sequence ID" value="NZ_CP021354.1"/>
</dbReference>
<dbReference type="CDD" id="cd07505">
    <property type="entry name" value="HAD_BPGM-like"/>
    <property type="match status" value="1"/>
</dbReference>
<dbReference type="InterPro" id="IPR036412">
    <property type="entry name" value="HAD-like_sf"/>
</dbReference>
<organism evidence="1 2">
    <name type="scientific">Rhodococcus oxybenzonivorans</name>
    <dbReference type="NCBI Taxonomy" id="1990687"/>
    <lineage>
        <taxon>Bacteria</taxon>
        <taxon>Bacillati</taxon>
        <taxon>Actinomycetota</taxon>
        <taxon>Actinomycetes</taxon>
        <taxon>Mycobacteriales</taxon>
        <taxon>Nocardiaceae</taxon>
        <taxon>Rhodococcus</taxon>
    </lineage>
</organism>
<dbReference type="InterPro" id="IPR006439">
    <property type="entry name" value="HAD-SF_hydro_IA"/>
</dbReference>
<dbReference type="EMBL" id="CP021354">
    <property type="protein sequence ID" value="AWK72444.1"/>
    <property type="molecule type" value="Genomic_DNA"/>
</dbReference>
<dbReference type="SFLD" id="SFLDS00003">
    <property type="entry name" value="Haloacid_Dehalogenase"/>
    <property type="match status" value="1"/>
</dbReference>
<dbReference type="Gene3D" id="1.10.150.240">
    <property type="entry name" value="Putative phosphatase, domain 2"/>
    <property type="match status" value="1"/>
</dbReference>
<dbReference type="OrthoDB" id="9797743at2"/>
<protein>
    <submittedName>
        <fullName evidence="1">HAD family hydrolase</fullName>
    </submittedName>
</protein>
<dbReference type="PANTHER" id="PTHR18901">
    <property type="entry name" value="2-DEOXYGLUCOSE-6-PHOSPHATE PHOSPHATASE 2"/>
    <property type="match status" value="1"/>
</dbReference>
<name>A0A2S2BV59_9NOCA</name>
<keyword evidence="1" id="KW-0378">Hydrolase</keyword>
<dbReference type="GO" id="GO:0016787">
    <property type="term" value="F:hydrolase activity"/>
    <property type="evidence" value="ECO:0007669"/>
    <property type="project" value="UniProtKB-KW"/>
</dbReference>
<gene>
    <name evidence="1" type="ORF">CBI38_13500</name>
</gene>
<keyword evidence="2" id="KW-1185">Reference proteome</keyword>
<dbReference type="NCBIfam" id="TIGR01509">
    <property type="entry name" value="HAD-SF-IA-v3"/>
    <property type="match status" value="1"/>
</dbReference>
<dbReference type="InterPro" id="IPR023198">
    <property type="entry name" value="PGP-like_dom2"/>
</dbReference>
<evidence type="ECO:0000313" key="1">
    <source>
        <dbReference type="EMBL" id="AWK72444.1"/>
    </source>
</evidence>
<dbReference type="PANTHER" id="PTHR18901:SF38">
    <property type="entry name" value="PSEUDOURIDINE-5'-PHOSPHATASE"/>
    <property type="match status" value="1"/>
</dbReference>
<sequence length="234" mass="24988">MSEAGNELAGVLWDMDGTLLDSEKMWDVAVRELSLHLGGPMTEETRLKTIGASSADALGVIFDALGLEQDPVSLAEAKEWMFTRVEELFADGIPWRPGALRALQAVREHGLSTALVTNTERRLTERALDTLGRQHFDHSVCGDEVPFGKPHPGPYLRGAELLGLDPAQCLAIEDSPTGAASAQAAGCVVLVIPCEVVVPQGPGRVFRDSLEGLTGVELGALWSQPQAQLSGLQL</sequence>
<evidence type="ECO:0000313" key="2">
    <source>
        <dbReference type="Proteomes" id="UP000245711"/>
    </source>
</evidence>
<dbReference type="PRINTS" id="PR00413">
    <property type="entry name" value="HADHALOGNASE"/>
</dbReference>
<dbReference type="KEGG" id="roz:CBI38_13500"/>
<dbReference type="SUPFAM" id="SSF56784">
    <property type="entry name" value="HAD-like"/>
    <property type="match status" value="1"/>
</dbReference>
<dbReference type="Proteomes" id="UP000245711">
    <property type="component" value="Chromosome"/>
</dbReference>
<dbReference type="Pfam" id="PF00702">
    <property type="entry name" value="Hydrolase"/>
    <property type="match status" value="1"/>
</dbReference>
<accession>A0A2S2BV59</accession>
<dbReference type="SFLD" id="SFLDG01129">
    <property type="entry name" value="C1.5:_HAD__Beta-PGM__Phosphata"/>
    <property type="match status" value="1"/>
</dbReference>
<dbReference type="Gene3D" id="3.40.50.1000">
    <property type="entry name" value="HAD superfamily/HAD-like"/>
    <property type="match status" value="1"/>
</dbReference>
<dbReference type="InterPro" id="IPR023214">
    <property type="entry name" value="HAD_sf"/>
</dbReference>
<proteinExistence type="predicted"/>